<dbReference type="RefSeq" id="WP_012007815.1">
    <property type="nucleotide sequence ID" value="NC_009840.1"/>
</dbReference>
<dbReference type="HOGENOM" id="CLU_137424_1_0_3"/>
<dbReference type="OrthoDB" id="540883at2"/>
<reference evidence="1 2" key="1">
    <citation type="journal article" date="2007" name="PLoS Genet.">
        <title>Patterns and implications of gene gain and loss in the evolution of Prochlorococcus.</title>
        <authorList>
            <person name="Kettler G.C."/>
            <person name="Martiny A.C."/>
            <person name="Huang K."/>
            <person name="Zucker J."/>
            <person name="Coleman M.L."/>
            <person name="Rodrigue S."/>
            <person name="Chen F."/>
            <person name="Lapidus A."/>
            <person name="Ferriera S."/>
            <person name="Johnson J."/>
            <person name="Steglich C."/>
            <person name="Church G.M."/>
            <person name="Richardson P."/>
            <person name="Chisholm S.W."/>
        </authorList>
    </citation>
    <scope>NUCLEOTIDE SEQUENCE [LARGE SCALE GENOMIC DNA]</scope>
    <source>
        <strain evidence="1 2">MIT 9215</strain>
    </source>
</reference>
<proteinExistence type="predicted"/>
<dbReference type="EMBL" id="CP000825">
    <property type="protein sequence ID" value="ABV50733.1"/>
    <property type="molecule type" value="Genomic_DNA"/>
</dbReference>
<sequence length="94" mass="11183">MIRNNINGDFSIVERISELKPGAFININWNKKKLMLPYSLRRDYISFTDKKWDWRYQYNKDGSLDIYNPSLFELLPSGEVKTHFCQSEDKSSNL</sequence>
<dbReference type="eggNOG" id="ENOG50321NF">
    <property type="taxonomic scope" value="Bacteria"/>
</dbReference>
<dbReference type="KEGG" id="pmh:P9215_11181"/>
<dbReference type="AlphaFoldDB" id="A8G552"/>
<protein>
    <submittedName>
        <fullName evidence="1">Uncharacterized protein</fullName>
    </submittedName>
</protein>
<name>A8G552_PROM2</name>
<organism evidence="1 2">
    <name type="scientific">Prochlorococcus marinus (strain MIT 9215)</name>
    <dbReference type="NCBI Taxonomy" id="93060"/>
    <lineage>
        <taxon>Bacteria</taxon>
        <taxon>Bacillati</taxon>
        <taxon>Cyanobacteriota</taxon>
        <taxon>Cyanophyceae</taxon>
        <taxon>Synechococcales</taxon>
        <taxon>Prochlorococcaceae</taxon>
        <taxon>Prochlorococcus</taxon>
    </lineage>
</organism>
<dbReference type="Proteomes" id="UP000002014">
    <property type="component" value="Chromosome"/>
</dbReference>
<evidence type="ECO:0000313" key="1">
    <source>
        <dbReference type="EMBL" id="ABV50733.1"/>
    </source>
</evidence>
<accession>A8G552</accession>
<evidence type="ECO:0000313" key="2">
    <source>
        <dbReference type="Proteomes" id="UP000002014"/>
    </source>
</evidence>
<dbReference type="STRING" id="93060.P9215_11181"/>
<gene>
    <name evidence="1" type="ordered locus">P9215_11181</name>
</gene>